<proteinExistence type="predicted"/>
<name>A0A016VJ19_9BILA</name>
<comment type="caution">
    <text evidence="1">The sequence shown here is derived from an EMBL/GenBank/DDBJ whole genome shotgun (WGS) entry which is preliminary data.</text>
</comment>
<keyword evidence="2" id="KW-1185">Reference proteome</keyword>
<organism evidence="1 2">
    <name type="scientific">Ancylostoma ceylanicum</name>
    <dbReference type="NCBI Taxonomy" id="53326"/>
    <lineage>
        <taxon>Eukaryota</taxon>
        <taxon>Metazoa</taxon>
        <taxon>Ecdysozoa</taxon>
        <taxon>Nematoda</taxon>
        <taxon>Chromadorea</taxon>
        <taxon>Rhabditida</taxon>
        <taxon>Rhabditina</taxon>
        <taxon>Rhabditomorpha</taxon>
        <taxon>Strongyloidea</taxon>
        <taxon>Ancylostomatidae</taxon>
        <taxon>Ancylostomatinae</taxon>
        <taxon>Ancylostoma</taxon>
    </lineage>
</organism>
<sequence>MLFELIGMKAQTSAALQLPERGEHESTRPCEGDFRQAKREFRHVDVSSLHLLVISLNWQLQKLTLLTTSHVSNPGGACPAPMPRRSYSW</sequence>
<dbReference type="Proteomes" id="UP000024635">
    <property type="component" value="Unassembled WGS sequence"/>
</dbReference>
<reference evidence="2" key="1">
    <citation type="journal article" date="2015" name="Nat. Genet.">
        <title>The genome and transcriptome of the zoonotic hookworm Ancylostoma ceylanicum identify infection-specific gene families.</title>
        <authorList>
            <person name="Schwarz E.M."/>
            <person name="Hu Y."/>
            <person name="Antoshechkin I."/>
            <person name="Miller M.M."/>
            <person name="Sternberg P.W."/>
            <person name="Aroian R.V."/>
        </authorList>
    </citation>
    <scope>NUCLEOTIDE SEQUENCE</scope>
    <source>
        <strain evidence="2">HY135</strain>
    </source>
</reference>
<protein>
    <submittedName>
        <fullName evidence="1">Uncharacterized protein</fullName>
    </submittedName>
</protein>
<gene>
    <name evidence="1" type="primary">Acey_s0009.g635</name>
    <name evidence="1" type="ORF">Y032_0009g635</name>
</gene>
<dbReference type="AlphaFoldDB" id="A0A016VJ19"/>
<evidence type="ECO:0000313" key="1">
    <source>
        <dbReference type="EMBL" id="EYC27296.1"/>
    </source>
</evidence>
<accession>A0A016VJ19</accession>
<evidence type="ECO:0000313" key="2">
    <source>
        <dbReference type="Proteomes" id="UP000024635"/>
    </source>
</evidence>
<dbReference type="EMBL" id="JARK01001345">
    <property type="protein sequence ID" value="EYC27296.1"/>
    <property type="molecule type" value="Genomic_DNA"/>
</dbReference>